<keyword evidence="2" id="KW-1185">Reference proteome</keyword>
<comment type="caution">
    <text evidence="1">The sequence shown here is derived from an EMBL/GenBank/DDBJ whole genome shotgun (WGS) entry which is preliminary data.</text>
</comment>
<evidence type="ECO:0000313" key="2">
    <source>
        <dbReference type="Proteomes" id="UP000607653"/>
    </source>
</evidence>
<protein>
    <submittedName>
        <fullName evidence="1">Uncharacterized protein</fullName>
    </submittedName>
</protein>
<gene>
    <name evidence="1" type="ORF">HUJ06_018330</name>
</gene>
<accession>A0A822ZTW0</accession>
<sequence>MYVYVSERERERYENTNGGCLSSGVDAARLHQLVLKASSDRDTGVPTAKSDICRTTKADMIVPNDPRNHMPSVMYVDLDFDQDGPLFLILTQRVRNVRRNWHGRAVDERRPDMDAIFVLEYGRQSDGNGDRLVNPVRHVHIYAVVVDADLVGIPRRDCDLEIGGEEAPTGDVKLVHRSLS</sequence>
<dbReference type="AlphaFoldDB" id="A0A822ZTW0"/>
<dbReference type="Proteomes" id="UP000607653">
    <property type="component" value="Unassembled WGS sequence"/>
</dbReference>
<reference evidence="1 2" key="1">
    <citation type="journal article" date="2020" name="Mol. Biol. Evol.">
        <title>Distinct Expression and Methylation Patterns for Genes with Different Fates following a Single Whole-Genome Duplication in Flowering Plants.</title>
        <authorList>
            <person name="Shi T."/>
            <person name="Rahmani R.S."/>
            <person name="Gugger P.F."/>
            <person name="Wang M."/>
            <person name="Li H."/>
            <person name="Zhang Y."/>
            <person name="Li Z."/>
            <person name="Wang Q."/>
            <person name="Van de Peer Y."/>
            <person name="Marchal K."/>
            <person name="Chen J."/>
        </authorList>
    </citation>
    <scope>NUCLEOTIDE SEQUENCE [LARGE SCALE GENOMIC DNA]</scope>
    <source>
        <tissue evidence="1">Leaf</tissue>
    </source>
</reference>
<proteinExistence type="predicted"/>
<dbReference type="EMBL" id="DUZY01000008">
    <property type="protein sequence ID" value="DAD48393.1"/>
    <property type="molecule type" value="Genomic_DNA"/>
</dbReference>
<evidence type="ECO:0000313" key="1">
    <source>
        <dbReference type="EMBL" id="DAD48393.1"/>
    </source>
</evidence>
<organism evidence="1 2">
    <name type="scientific">Nelumbo nucifera</name>
    <name type="common">Sacred lotus</name>
    <dbReference type="NCBI Taxonomy" id="4432"/>
    <lineage>
        <taxon>Eukaryota</taxon>
        <taxon>Viridiplantae</taxon>
        <taxon>Streptophyta</taxon>
        <taxon>Embryophyta</taxon>
        <taxon>Tracheophyta</taxon>
        <taxon>Spermatophyta</taxon>
        <taxon>Magnoliopsida</taxon>
        <taxon>Proteales</taxon>
        <taxon>Nelumbonaceae</taxon>
        <taxon>Nelumbo</taxon>
    </lineage>
</organism>
<name>A0A822ZTW0_NELNU</name>